<dbReference type="PANTHER" id="PTHR30629:SF2">
    <property type="entry name" value="PROPHAGE INTEGRASE INTS-RELATED"/>
    <property type="match status" value="1"/>
</dbReference>
<organism evidence="6 7">
    <name type="scientific">Octadecabacter arcticus 238</name>
    <dbReference type="NCBI Taxonomy" id="391616"/>
    <lineage>
        <taxon>Bacteria</taxon>
        <taxon>Pseudomonadati</taxon>
        <taxon>Pseudomonadota</taxon>
        <taxon>Alphaproteobacteria</taxon>
        <taxon>Rhodobacterales</taxon>
        <taxon>Roseobacteraceae</taxon>
        <taxon>Octadecabacter</taxon>
    </lineage>
</organism>
<evidence type="ECO:0000259" key="5">
    <source>
        <dbReference type="PROSITE" id="PS51898"/>
    </source>
</evidence>
<dbReference type="InterPro" id="IPR050808">
    <property type="entry name" value="Phage_Integrase"/>
</dbReference>
<dbReference type="Pfam" id="PF00589">
    <property type="entry name" value="Phage_integrase"/>
    <property type="match status" value="1"/>
</dbReference>
<dbReference type="InterPro" id="IPR002104">
    <property type="entry name" value="Integrase_catalytic"/>
</dbReference>
<dbReference type="EMBL" id="CP003742">
    <property type="protein sequence ID" value="AGI72508.1"/>
    <property type="molecule type" value="Genomic_DNA"/>
</dbReference>
<evidence type="ECO:0000256" key="4">
    <source>
        <dbReference type="ARBA" id="ARBA00023172"/>
    </source>
</evidence>
<proteinExistence type="inferred from homology"/>
<dbReference type="Pfam" id="PF22022">
    <property type="entry name" value="Phage_int_M"/>
    <property type="match status" value="1"/>
</dbReference>
<evidence type="ECO:0000313" key="6">
    <source>
        <dbReference type="EMBL" id="AGI72508.1"/>
    </source>
</evidence>
<name>M9RL77_9RHOB</name>
<keyword evidence="7" id="KW-1185">Reference proteome</keyword>
<protein>
    <submittedName>
        <fullName evidence="6">Putative phage integrase</fullName>
    </submittedName>
</protein>
<keyword evidence="4" id="KW-0233">DNA recombination</keyword>
<dbReference type="Pfam" id="PF13356">
    <property type="entry name" value="Arm-DNA-bind_3"/>
    <property type="match status" value="1"/>
</dbReference>
<dbReference type="STRING" id="391616.OA238_c24510"/>
<dbReference type="KEGG" id="oar:OA238_c24510"/>
<dbReference type="RefSeq" id="WP_015495584.1">
    <property type="nucleotide sequence ID" value="NC_020908.1"/>
</dbReference>
<dbReference type="Gene3D" id="3.30.160.390">
    <property type="entry name" value="Integrase, DNA-binding domain"/>
    <property type="match status" value="1"/>
</dbReference>
<dbReference type="Gene3D" id="1.10.443.10">
    <property type="entry name" value="Intergrase catalytic core"/>
    <property type="match status" value="1"/>
</dbReference>
<dbReference type="eggNOG" id="COG0582">
    <property type="taxonomic scope" value="Bacteria"/>
</dbReference>
<dbReference type="SUPFAM" id="SSF56349">
    <property type="entry name" value="DNA breaking-rejoining enzymes"/>
    <property type="match status" value="1"/>
</dbReference>
<dbReference type="GO" id="GO:0015074">
    <property type="term" value="P:DNA integration"/>
    <property type="evidence" value="ECO:0007669"/>
    <property type="project" value="UniProtKB-KW"/>
</dbReference>
<evidence type="ECO:0000256" key="3">
    <source>
        <dbReference type="ARBA" id="ARBA00023125"/>
    </source>
</evidence>
<keyword evidence="3" id="KW-0238">DNA-binding</keyword>
<dbReference type="AlphaFoldDB" id="M9RL77"/>
<reference evidence="6 7" key="1">
    <citation type="journal article" date="2013" name="PLoS ONE">
        <title>Poles Apart: Arctic and Antarctic Octadecabacter strains Share High Genome Plasticity and a New Type of Xanthorhodopsin.</title>
        <authorList>
            <person name="Vollmers J."/>
            <person name="Voget S."/>
            <person name="Dietrich S."/>
            <person name="Gollnow K."/>
            <person name="Smits M."/>
            <person name="Meyer K."/>
            <person name="Brinkhoff T."/>
            <person name="Simon M."/>
            <person name="Daniel R."/>
        </authorList>
    </citation>
    <scope>NUCLEOTIDE SEQUENCE [LARGE SCALE GENOMIC DNA]</scope>
    <source>
        <strain evidence="6 7">238</strain>
    </source>
</reference>
<dbReference type="PROSITE" id="PS51898">
    <property type="entry name" value="TYR_RECOMBINASE"/>
    <property type="match status" value="1"/>
</dbReference>
<gene>
    <name evidence="6" type="ORF">OA238_c24510</name>
</gene>
<dbReference type="InterPro" id="IPR025166">
    <property type="entry name" value="Integrase_DNA_bind_dom"/>
</dbReference>
<dbReference type="InterPro" id="IPR010998">
    <property type="entry name" value="Integrase_recombinase_N"/>
</dbReference>
<dbReference type="InterPro" id="IPR053876">
    <property type="entry name" value="Phage_int_M"/>
</dbReference>
<comment type="similarity">
    <text evidence="1">Belongs to the 'phage' integrase family.</text>
</comment>
<evidence type="ECO:0000256" key="1">
    <source>
        <dbReference type="ARBA" id="ARBA00008857"/>
    </source>
</evidence>
<evidence type="ECO:0000313" key="7">
    <source>
        <dbReference type="Proteomes" id="UP000004688"/>
    </source>
</evidence>
<dbReference type="PANTHER" id="PTHR30629">
    <property type="entry name" value="PROPHAGE INTEGRASE"/>
    <property type="match status" value="1"/>
</dbReference>
<feature type="domain" description="Tyr recombinase" evidence="5">
    <location>
        <begin position="195"/>
        <end position="372"/>
    </location>
</feature>
<dbReference type="InterPro" id="IPR011010">
    <property type="entry name" value="DNA_brk_join_enz"/>
</dbReference>
<evidence type="ECO:0000256" key="2">
    <source>
        <dbReference type="ARBA" id="ARBA00022908"/>
    </source>
</evidence>
<dbReference type="GO" id="GO:0006310">
    <property type="term" value="P:DNA recombination"/>
    <property type="evidence" value="ECO:0007669"/>
    <property type="project" value="UniProtKB-KW"/>
</dbReference>
<dbReference type="InterPro" id="IPR038488">
    <property type="entry name" value="Integrase_DNA-bd_sf"/>
</dbReference>
<sequence>MPKLAQQPLTELAIRKAKPADKRYDLFDASVRGLGLRVATSGTKSWFMMRRFNGRMLRTTFGRYPDLTLANARLKAPNVLADMSDGLTQGQRKTDLFKVVLDEWLKKDQAKNKSVHQVRVAMYKHALPAFGPMPVASITKRDVNRLIDKIVDAGSPVAANRVLAFTKRFFSWCKERDILELSPAEAIRPPSKEKTRDRVLTLEEIKGFWAACDQMGYPWGPIFQLLLLTGARLREVSQASWGEVSIADGTLNLPARRTKNGRAHQIQLSDQAINIIQALPKVEGQDLIFTTNGTTAVSGFSKVKKRLDIISGVADWRFHDLRRSFATHSTERLGISPVVADKILNHVTGQVRGVAAIYQHGEYLEERRASLQKWGNFIQGLIADE</sequence>
<accession>M9RL77</accession>
<dbReference type="CDD" id="cd00801">
    <property type="entry name" value="INT_P4_C"/>
    <property type="match status" value="1"/>
</dbReference>
<dbReference type="HOGENOM" id="CLU_027562_0_4_5"/>
<dbReference type="Proteomes" id="UP000004688">
    <property type="component" value="Chromosome"/>
</dbReference>
<dbReference type="Gene3D" id="1.10.150.130">
    <property type="match status" value="1"/>
</dbReference>
<dbReference type="OrthoDB" id="7222937at2"/>
<keyword evidence="2" id="KW-0229">DNA integration</keyword>
<dbReference type="InterPro" id="IPR013762">
    <property type="entry name" value="Integrase-like_cat_sf"/>
</dbReference>
<dbReference type="GO" id="GO:0003677">
    <property type="term" value="F:DNA binding"/>
    <property type="evidence" value="ECO:0007669"/>
    <property type="project" value="UniProtKB-KW"/>
</dbReference>